<organism evidence="1 2">
    <name type="scientific">Niastella yeongjuensis</name>
    <dbReference type="NCBI Taxonomy" id="354355"/>
    <lineage>
        <taxon>Bacteria</taxon>
        <taxon>Pseudomonadati</taxon>
        <taxon>Bacteroidota</taxon>
        <taxon>Chitinophagia</taxon>
        <taxon>Chitinophagales</taxon>
        <taxon>Chitinophagaceae</taxon>
        <taxon>Niastella</taxon>
    </lineage>
</organism>
<dbReference type="EMBL" id="LVXG01000078">
    <property type="protein sequence ID" value="OQP40023.1"/>
    <property type="molecule type" value="Genomic_DNA"/>
</dbReference>
<reference evidence="2" key="1">
    <citation type="submission" date="2016-04" db="EMBL/GenBank/DDBJ databases">
        <authorList>
            <person name="Chen L."/>
            <person name="Zhuang W."/>
            <person name="Wang G."/>
        </authorList>
    </citation>
    <scope>NUCLEOTIDE SEQUENCE [LARGE SCALE GENOMIC DNA]</scope>
    <source>
        <strain evidence="2">17621</strain>
    </source>
</reference>
<proteinExistence type="predicted"/>
<keyword evidence="2" id="KW-1185">Reference proteome</keyword>
<dbReference type="AlphaFoldDB" id="A0A1V9E1L7"/>
<comment type="caution">
    <text evidence="1">The sequence shown here is derived from an EMBL/GenBank/DDBJ whole genome shotgun (WGS) entry which is preliminary data.</text>
</comment>
<protein>
    <submittedName>
        <fullName evidence="1">Uncharacterized protein</fullName>
    </submittedName>
</protein>
<gene>
    <name evidence="1" type="ORF">A4H97_17555</name>
</gene>
<dbReference type="STRING" id="354355.SAMN05660816_02256"/>
<evidence type="ECO:0000313" key="2">
    <source>
        <dbReference type="Proteomes" id="UP000192610"/>
    </source>
</evidence>
<accession>A0A1V9E1L7</accession>
<dbReference type="RefSeq" id="WP_081204526.1">
    <property type="nucleotide sequence ID" value="NZ_FOCZ01000003.1"/>
</dbReference>
<evidence type="ECO:0000313" key="1">
    <source>
        <dbReference type="EMBL" id="OQP40023.1"/>
    </source>
</evidence>
<dbReference type="Proteomes" id="UP000192610">
    <property type="component" value="Unassembled WGS sequence"/>
</dbReference>
<sequence length="147" mass="17036">MKLYFLVMVSMLFNYEDVGLQKNKTEVVIYATPLFDFRNFPMSKELLKISYEFCTRLSGEEYVNDFLQMAGTYDSTAACEKCNQPLDTRIYVQVYDKGKLKTEMEIGVGGGCIKISNKPYCVIKATLDYLISYFPAKFRDKYTTVYN</sequence>
<name>A0A1V9E1L7_9BACT</name>